<evidence type="ECO:0000256" key="1">
    <source>
        <dbReference type="HAMAP-Rule" id="MF_00598"/>
    </source>
</evidence>
<dbReference type="PANTHER" id="PTHR38692:SF1">
    <property type="entry name" value="PROTEIN SMG"/>
    <property type="match status" value="1"/>
</dbReference>
<dbReference type="HOGENOM" id="CLU_133242_0_0_4"/>
<dbReference type="Pfam" id="PF04361">
    <property type="entry name" value="DUF494"/>
    <property type="match status" value="1"/>
</dbReference>
<dbReference type="AlphaFoldDB" id="C6X8G0"/>
<dbReference type="PANTHER" id="PTHR38692">
    <property type="entry name" value="PROTEIN SMG"/>
    <property type="match status" value="1"/>
</dbReference>
<dbReference type="KEGG" id="mei:Msip34_0181"/>
<dbReference type="InterPro" id="IPR007456">
    <property type="entry name" value="Smg"/>
</dbReference>
<evidence type="ECO:0000313" key="3">
    <source>
        <dbReference type="Proteomes" id="UP000002743"/>
    </source>
</evidence>
<dbReference type="OrthoDB" id="5297467at2"/>
<reference evidence="2 3" key="2">
    <citation type="journal article" date="2011" name="J. Bacteriol.">
        <title>Genomes of three methylotrophs from a single niche uncover genetic and metabolic divergence of Methylophilaceae.</title>
        <authorList>
            <person name="Lapidus A."/>
            <person name="Clum A."/>
            <person name="Labutti K."/>
            <person name="Kaluzhnaya M.G."/>
            <person name="Lim S."/>
            <person name="Beck D.A."/>
            <person name="Glavina Del Rio T."/>
            <person name="Nolan M."/>
            <person name="Mavromatis K."/>
            <person name="Huntemann M."/>
            <person name="Lucas S."/>
            <person name="Lidstrom M.E."/>
            <person name="Ivanova N."/>
            <person name="Chistoserdova L."/>
        </authorList>
    </citation>
    <scope>NUCLEOTIDE SEQUENCE [LARGE SCALE GENOMIC DNA]</scope>
    <source>
        <strain evidence="2 3">SIP3-4</strain>
    </source>
</reference>
<dbReference type="HAMAP" id="MF_00598">
    <property type="entry name" value="Smg"/>
    <property type="match status" value="1"/>
</dbReference>
<protein>
    <recommendedName>
        <fullName evidence="1">Protein Smg homolog</fullName>
    </recommendedName>
</protein>
<dbReference type="RefSeq" id="WP_013441007.1">
    <property type="nucleotide sequence ID" value="NC_012969.1"/>
</dbReference>
<gene>
    <name evidence="1" type="primary">smg</name>
    <name evidence="2" type="ordered locus">Msip34_0181</name>
</gene>
<evidence type="ECO:0000313" key="2">
    <source>
        <dbReference type="EMBL" id="ACT49430.1"/>
    </source>
</evidence>
<organism evidence="2 3">
    <name type="scientific">Methylovorus glucosotrophus (strain SIP3-4)</name>
    <dbReference type="NCBI Taxonomy" id="582744"/>
    <lineage>
        <taxon>Bacteria</taxon>
        <taxon>Pseudomonadati</taxon>
        <taxon>Pseudomonadota</taxon>
        <taxon>Betaproteobacteria</taxon>
        <taxon>Nitrosomonadales</taxon>
        <taxon>Methylophilaceae</taxon>
        <taxon>Methylovorus</taxon>
    </lineage>
</organism>
<reference evidence="3" key="1">
    <citation type="submission" date="2009-07" db="EMBL/GenBank/DDBJ databases">
        <title>Complete sequence of chromosome of Methylovorus sp. SIP3-4.</title>
        <authorList>
            <person name="Lucas S."/>
            <person name="Copeland A."/>
            <person name="Lapidus A."/>
            <person name="Glavina del Rio T."/>
            <person name="Tice H."/>
            <person name="Bruce D."/>
            <person name="Goodwin L."/>
            <person name="Pitluck S."/>
            <person name="Clum A."/>
            <person name="Larimer F."/>
            <person name="Land M."/>
            <person name="Hauser L."/>
            <person name="Kyrpides N."/>
            <person name="Mikhailova N."/>
            <person name="Kayluzhnaya M."/>
            <person name="Chistoserdova L."/>
        </authorList>
    </citation>
    <scope>NUCLEOTIDE SEQUENCE [LARGE SCALE GENOMIC DNA]</scope>
    <source>
        <strain evidence="3">SIP3-4</strain>
    </source>
</reference>
<dbReference type="STRING" id="582744.Msip34_0181"/>
<keyword evidence="3" id="KW-1185">Reference proteome</keyword>
<dbReference type="EMBL" id="CP001674">
    <property type="protein sequence ID" value="ACT49430.1"/>
    <property type="molecule type" value="Genomic_DNA"/>
</dbReference>
<dbReference type="eggNOG" id="COG2922">
    <property type="taxonomic scope" value="Bacteria"/>
</dbReference>
<proteinExistence type="inferred from homology"/>
<comment type="similarity">
    <text evidence="1">Belongs to the Smg family.</text>
</comment>
<name>C6X8G0_METGS</name>
<sequence>MFEVLVYMFENYFEADIRPDQSTLAKELFAAGFDSDDINHAFDWFSALEAMTAKELAGTELNTSGFRIFSEPETTKISSESLSFIMFLEQAKVLTATERELIVDRALALPQPVIGLDETRWIVLMALWKQGKTKDYLFVEDAVFGDAHPTLH</sequence>
<accession>C6X8G0</accession>
<dbReference type="Proteomes" id="UP000002743">
    <property type="component" value="Chromosome"/>
</dbReference>